<dbReference type="InterPro" id="IPR029052">
    <property type="entry name" value="Metallo-depent_PP-like"/>
</dbReference>
<evidence type="ECO:0000259" key="4">
    <source>
        <dbReference type="Pfam" id="PF00149"/>
    </source>
</evidence>
<proteinExistence type="predicted"/>
<dbReference type="Pfam" id="PF00149">
    <property type="entry name" value="Metallophos"/>
    <property type="match status" value="1"/>
</dbReference>
<reference evidence="5" key="1">
    <citation type="submission" date="2016-08" db="EMBL/GenBank/DDBJ databases">
        <title>Complete genome of Cloacibacillus porcorum.</title>
        <authorList>
            <person name="Looft T."/>
            <person name="Bayles D.O."/>
            <person name="Alt D.P."/>
        </authorList>
    </citation>
    <scope>NUCLEOTIDE SEQUENCE [LARGE SCALE GENOMIC DNA]</scope>
    <source>
        <strain evidence="5">CL-84</strain>
    </source>
</reference>
<protein>
    <recommendedName>
        <fullName evidence="4">Calcineurin-like phosphoesterase domain-containing protein</fullName>
    </recommendedName>
</protein>
<dbReference type="InterPro" id="IPR051158">
    <property type="entry name" value="Metallophosphoesterase_sf"/>
</dbReference>
<evidence type="ECO:0000313" key="6">
    <source>
        <dbReference type="Proteomes" id="UP000093044"/>
    </source>
</evidence>
<dbReference type="PANTHER" id="PTHR31302">
    <property type="entry name" value="TRANSMEMBRANE PROTEIN WITH METALLOPHOSPHOESTERASE DOMAIN-RELATED"/>
    <property type="match status" value="1"/>
</dbReference>
<dbReference type="PANTHER" id="PTHR31302:SF31">
    <property type="entry name" value="PHOSPHODIESTERASE YAEI"/>
    <property type="match status" value="1"/>
</dbReference>
<dbReference type="OrthoDB" id="9780884at2"/>
<dbReference type="SUPFAM" id="SSF56300">
    <property type="entry name" value="Metallo-dependent phosphatases"/>
    <property type="match status" value="1"/>
</dbReference>
<dbReference type="AlphaFoldDB" id="A0A1B2I6Z9"/>
<keyword evidence="1" id="KW-0479">Metal-binding</keyword>
<keyword evidence="3" id="KW-1133">Transmembrane helix</keyword>
<dbReference type="Proteomes" id="UP000093044">
    <property type="component" value="Chromosome"/>
</dbReference>
<feature type="transmembrane region" description="Helical" evidence="3">
    <location>
        <begin position="60"/>
        <end position="81"/>
    </location>
</feature>
<keyword evidence="2" id="KW-0378">Hydrolase</keyword>
<dbReference type="CDD" id="cd07385">
    <property type="entry name" value="MPP_YkuE_C"/>
    <property type="match status" value="1"/>
</dbReference>
<evidence type="ECO:0000256" key="3">
    <source>
        <dbReference type="SAM" id="Phobius"/>
    </source>
</evidence>
<keyword evidence="6" id="KW-1185">Reference proteome</keyword>
<evidence type="ECO:0000313" key="5">
    <source>
        <dbReference type="EMBL" id="ANZ45749.1"/>
    </source>
</evidence>
<dbReference type="GO" id="GO:0009245">
    <property type="term" value="P:lipid A biosynthetic process"/>
    <property type="evidence" value="ECO:0007669"/>
    <property type="project" value="TreeGrafter"/>
</dbReference>
<dbReference type="KEGG" id="cpor:BED41_12060"/>
<sequence length="379" mass="40644">MFRMIPLILFIYVWLRLVLPLPLSVYTKAALAALLCAASLKQQFFAAVGGNFFSPELPRWLIELYGVAFGALFLLFIFTLLKDLLLIVLAAARLFSPSAPHISLTVGMALIFAAAAVSVSVYGTYEAQRLPRIHEMEVSLPKLPPEFSGFKAVLLSDIHISASRRADYAEALVKRVNALSPDLILITGDFIDGLVSERSADIAPLAGLSAPYGVCGVLGNHEYYFNAKEWKDFLEGSLGIKILLNEHRLIERGGKNIAVAGVADLAALRFANAEAPDVKKALAGVAAGVPKIILDHQPGAAKRNAAAGADLQLSGHTHGGMVPGLSQLVKKFNGGYVNGWYEVDGMKLYVSPGTGIWNGFLTRLGVPAEITVMNLSASD</sequence>
<accession>A0A1B2I6Z9</accession>
<dbReference type="Gene3D" id="3.60.21.10">
    <property type="match status" value="1"/>
</dbReference>
<feature type="transmembrane region" description="Helical" evidence="3">
    <location>
        <begin position="101"/>
        <end position="125"/>
    </location>
</feature>
<dbReference type="GO" id="GO:0046872">
    <property type="term" value="F:metal ion binding"/>
    <property type="evidence" value="ECO:0007669"/>
    <property type="project" value="UniProtKB-KW"/>
</dbReference>
<evidence type="ECO:0000256" key="2">
    <source>
        <dbReference type="ARBA" id="ARBA00022801"/>
    </source>
</evidence>
<dbReference type="InterPro" id="IPR004843">
    <property type="entry name" value="Calcineurin-like_PHP"/>
</dbReference>
<name>A0A1B2I6Z9_9BACT</name>
<evidence type="ECO:0000256" key="1">
    <source>
        <dbReference type="ARBA" id="ARBA00022723"/>
    </source>
</evidence>
<dbReference type="EMBL" id="CP016757">
    <property type="protein sequence ID" value="ANZ45749.1"/>
    <property type="molecule type" value="Genomic_DNA"/>
</dbReference>
<feature type="domain" description="Calcineurin-like phosphoesterase" evidence="4">
    <location>
        <begin position="151"/>
        <end position="319"/>
    </location>
</feature>
<keyword evidence="3" id="KW-0812">Transmembrane</keyword>
<organism evidence="5 6">
    <name type="scientific">Cloacibacillus porcorum</name>
    <dbReference type="NCBI Taxonomy" id="1197717"/>
    <lineage>
        <taxon>Bacteria</taxon>
        <taxon>Thermotogati</taxon>
        <taxon>Synergistota</taxon>
        <taxon>Synergistia</taxon>
        <taxon>Synergistales</taxon>
        <taxon>Synergistaceae</taxon>
        <taxon>Cloacibacillus</taxon>
    </lineage>
</organism>
<dbReference type="GO" id="GO:0008758">
    <property type="term" value="F:UDP-2,3-diacylglucosamine hydrolase activity"/>
    <property type="evidence" value="ECO:0007669"/>
    <property type="project" value="TreeGrafter"/>
</dbReference>
<dbReference type="GO" id="GO:0016020">
    <property type="term" value="C:membrane"/>
    <property type="evidence" value="ECO:0007669"/>
    <property type="project" value="GOC"/>
</dbReference>
<gene>
    <name evidence="5" type="ORF">BED41_12060</name>
</gene>
<keyword evidence="3" id="KW-0472">Membrane</keyword>